<dbReference type="PANTHER" id="PTHR46323">
    <property type="entry name" value="BETA-GALACTOSIDASE"/>
    <property type="match status" value="1"/>
</dbReference>
<dbReference type="OrthoDB" id="9801077at2"/>
<dbReference type="InterPro" id="IPR011013">
    <property type="entry name" value="Gal_mutarotase_sf_dom"/>
</dbReference>
<dbReference type="InterPro" id="IPR006104">
    <property type="entry name" value="Glyco_hydro_2_N"/>
</dbReference>
<dbReference type="InterPro" id="IPR006103">
    <property type="entry name" value="Glyco_hydro_2_cat"/>
</dbReference>
<dbReference type="GO" id="GO:0030246">
    <property type="term" value="F:carbohydrate binding"/>
    <property type="evidence" value="ECO:0007669"/>
    <property type="project" value="InterPro"/>
</dbReference>
<evidence type="ECO:0000259" key="13">
    <source>
        <dbReference type="SMART" id="SM01038"/>
    </source>
</evidence>
<dbReference type="SUPFAM" id="SSF74650">
    <property type="entry name" value="Galactose mutarotase-like"/>
    <property type="match status" value="1"/>
</dbReference>
<dbReference type="Gene3D" id="2.70.98.10">
    <property type="match status" value="1"/>
</dbReference>
<evidence type="ECO:0000256" key="10">
    <source>
        <dbReference type="ARBA" id="ARBA00023295"/>
    </source>
</evidence>
<keyword evidence="8" id="KW-0378">Hydrolase</keyword>
<evidence type="ECO:0000256" key="6">
    <source>
        <dbReference type="ARBA" id="ARBA00012756"/>
    </source>
</evidence>
<evidence type="ECO:0000256" key="11">
    <source>
        <dbReference type="ARBA" id="ARBA00032230"/>
    </source>
</evidence>
<feature type="chain" id="PRO_5020671275" description="Beta-galactosidase" evidence="12">
    <location>
        <begin position="23"/>
        <end position="1042"/>
    </location>
</feature>
<dbReference type="RefSeq" id="WP_129129615.1">
    <property type="nucleotide sequence ID" value="NZ_SDHW01000001.1"/>
</dbReference>
<evidence type="ECO:0000256" key="8">
    <source>
        <dbReference type="ARBA" id="ARBA00022801"/>
    </source>
</evidence>
<comment type="catalytic activity">
    <reaction evidence="1">
        <text>Hydrolysis of terminal non-reducing beta-D-galactose residues in beta-D-galactosides.</text>
        <dbReference type="EC" id="3.2.1.23"/>
    </reaction>
</comment>
<evidence type="ECO:0000256" key="5">
    <source>
        <dbReference type="ARBA" id="ARBA00011245"/>
    </source>
</evidence>
<dbReference type="InterPro" id="IPR023232">
    <property type="entry name" value="Glyco_hydro_2_AS"/>
</dbReference>
<organism evidence="14 15">
    <name type="scientific">Lacibacter luteus</name>
    <dbReference type="NCBI Taxonomy" id="2508719"/>
    <lineage>
        <taxon>Bacteria</taxon>
        <taxon>Pseudomonadati</taxon>
        <taxon>Bacteroidota</taxon>
        <taxon>Chitinophagia</taxon>
        <taxon>Chitinophagales</taxon>
        <taxon>Chitinophagaceae</taxon>
        <taxon>Lacibacter</taxon>
    </lineage>
</organism>
<dbReference type="InterPro" id="IPR008979">
    <property type="entry name" value="Galactose-bd-like_sf"/>
</dbReference>
<evidence type="ECO:0000256" key="7">
    <source>
        <dbReference type="ARBA" id="ARBA00013303"/>
    </source>
</evidence>
<dbReference type="InterPro" id="IPR032312">
    <property type="entry name" value="LacZ_4"/>
</dbReference>
<dbReference type="SMART" id="SM01038">
    <property type="entry name" value="Bgal_small_N"/>
    <property type="match status" value="1"/>
</dbReference>
<dbReference type="InterPro" id="IPR036156">
    <property type="entry name" value="Beta-gal/glucu_dom_sf"/>
</dbReference>
<accession>A0A4Q1CN65</accession>
<evidence type="ECO:0000256" key="3">
    <source>
        <dbReference type="ARBA" id="ARBA00001959"/>
    </source>
</evidence>
<dbReference type="InterPro" id="IPR050347">
    <property type="entry name" value="Bact_Beta-galactosidase"/>
</dbReference>
<feature type="domain" description="Beta galactosidase small chain/" evidence="13">
    <location>
        <begin position="763"/>
        <end position="1039"/>
    </location>
</feature>
<dbReference type="InterPro" id="IPR006102">
    <property type="entry name" value="Ig-like_GH2"/>
</dbReference>
<comment type="subunit">
    <text evidence="5">Monomer.</text>
</comment>
<dbReference type="SUPFAM" id="SSF49785">
    <property type="entry name" value="Galactose-binding domain-like"/>
    <property type="match status" value="1"/>
</dbReference>
<dbReference type="Gene3D" id="2.60.120.260">
    <property type="entry name" value="Galactose-binding domain-like"/>
    <property type="match status" value="1"/>
</dbReference>
<keyword evidence="15" id="KW-1185">Reference proteome</keyword>
<dbReference type="Pfam" id="PF16353">
    <property type="entry name" value="LacZ_4"/>
    <property type="match status" value="1"/>
</dbReference>
<dbReference type="GO" id="GO:0009341">
    <property type="term" value="C:beta-galactosidase complex"/>
    <property type="evidence" value="ECO:0007669"/>
    <property type="project" value="InterPro"/>
</dbReference>
<protein>
    <recommendedName>
        <fullName evidence="7">Beta-galactosidase</fullName>
        <ecNumber evidence="6">3.2.1.23</ecNumber>
    </recommendedName>
    <alternativeName>
        <fullName evidence="11">Lactase</fullName>
    </alternativeName>
</protein>
<dbReference type="Gene3D" id="2.60.40.10">
    <property type="entry name" value="Immunoglobulins"/>
    <property type="match status" value="2"/>
</dbReference>
<dbReference type="Pfam" id="PF00703">
    <property type="entry name" value="Glyco_hydro_2"/>
    <property type="match status" value="1"/>
</dbReference>
<dbReference type="Proteomes" id="UP000290204">
    <property type="component" value="Unassembled WGS sequence"/>
</dbReference>
<proteinExistence type="inferred from homology"/>
<dbReference type="Pfam" id="PF02929">
    <property type="entry name" value="Bgal_small_N"/>
    <property type="match status" value="1"/>
</dbReference>
<dbReference type="PANTHER" id="PTHR46323:SF2">
    <property type="entry name" value="BETA-GALACTOSIDASE"/>
    <property type="match status" value="1"/>
</dbReference>
<keyword evidence="10" id="KW-0326">Glycosidase</keyword>
<evidence type="ECO:0000256" key="1">
    <source>
        <dbReference type="ARBA" id="ARBA00001412"/>
    </source>
</evidence>
<keyword evidence="12" id="KW-0732">Signal</keyword>
<comment type="cofactor">
    <cofactor evidence="3">
        <name>Na(+)</name>
        <dbReference type="ChEBI" id="CHEBI:29101"/>
    </cofactor>
</comment>
<evidence type="ECO:0000313" key="14">
    <source>
        <dbReference type="EMBL" id="RXK62244.1"/>
    </source>
</evidence>
<dbReference type="InterPro" id="IPR013783">
    <property type="entry name" value="Ig-like_fold"/>
</dbReference>
<comment type="caution">
    <text evidence="14">The sequence shown here is derived from an EMBL/GenBank/DDBJ whole genome shotgun (WGS) entry which is preliminary data.</text>
</comment>
<dbReference type="InterPro" id="IPR014718">
    <property type="entry name" value="GH-type_carb-bd"/>
</dbReference>
<dbReference type="InterPro" id="IPR017853">
    <property type="entry name" value="GH"/>
</dbReference>
<dbReference type="GO" id="GO:0004565">
    <property type="term" value="F:beta-galactosidase activity"/>
    <property type="evidence" value="ECO:0007669"/>
    <property type="project" value="UniProtKB-EC"/>
</dbReference>
<dbReference type="FunFam" id="3.20.20.80:FF:000018">
    <property type="entry name" value="Beta-galactosidase"/>
    <property type="match status" value="1"/>
</dbReference>
<evidence type="ECO:0000256" key="4">
    <source>
        <dbReference type="ARBA" id="ARBA00007401"/>
    </source>
</evidence>
<comment type="similarity">
    <text evidence="4">Belongs to the glycosyl hydrolase 2 family.</text>
</comment>
<evidence type="ECO:0000256" key="2">
    <source>
        <dbReference type="ARBA" id="ARBA00001913"/>
    </source>
</evidence>
<dbReference type="AlphaFoldDB" id="A0A4Q1CN65"/>
<reference evidence="14 15" key="1">
    <citation type="submission" date="2019-01" db="EMBL/GenBank/DDBJ databases">
        <title>Lacibacter sp. strain TTM-7.</title>
        <authorList>
            <person name="Chen W.-M."/>
        </authorList>
    </citation>
    <scope>NUCLEOTIDE SEQUENCE [LARGE SCALE GENOMIC DNA]</scope>
    <source>
        <strain evidence="14 15">TTM-7</strain>
    </source>
</reference>
<dbReference type="PRINTS" id="PR00132">
    <property type="entry name" value="GLHYDRLASE2"/>
</dbReference>
<dbReference type="PROSITE" id="PS00608">
    <property type="entry name" value="GLYCOSYL_HYDROL_F2_2"/>
    <property type="match status" value="1"/>
</dbReference>
<gene>
    <name evidence="14" type="ORF">ESA94_04330</name>
</gene>
<dbReference type="Gene3D" id="3.20.20.80">
    <property type="entry name" value="Glycosidases"/>
    <property type="match status" value="1"/>
</dbReference>
<keyword evidence="9" id="KW-0106">Calcium</keyword>
<dbReference type="Pfam" id="PF02836">
    <property type="entry name" value="Glyco_hydro_2_C"/>
    <property type="match status" value="1"/>
</dbReference>
<name>A0A4Q1CN65_9BACT</name>
<dbReference type="SUPFAM" id="SSF49303">
    <property type="entry name" value="beta-Galactosidase/glucuronidase domain"/>
    <property type="match status" value="2"/>
</dbReference>
<dbReference type="EC" id="3.2.1.23" evidence="6"/>
<dbReference type="Pfam" id="PF02837">
    <property type="entry name" value="Glyco_hydro_2_N"/>
    <property type="match status" value="1"/>
</dbReference>
<evidence type="ECO:0000256" key="9">
    <source>
        <dbReference type="ARBA" id="ARBA00022837"/>
    </source>
</evidence>
<dbReference type="InterPro" id="IPR004199">
    <property type="entry name" value="B-gal_small/dom_5"/>
</dbReference>
<comment type="cofactor">
    <cofactor evidence="2">
        <name>Ca(2+)</name>
        <dbReference type="ChEBI" id="CHEBI:29108"/>
    </cofactor>
</comment>
<evidence type="ECO:0000313" key="15">
    <source>
        <dbReference type="Proteomes" id="UP000290204"/>
    </source>
</evidence>
<evidence type="ECO:0000256" key="12">
    <source>
        <dbReference type="SAM" id="SignalP"/>
    </source>
</evidence>
<dbReference type="EMBL" id="SDHW01000001">
    <property type="protein sequence ID" value="RXK62244.1"/>
    <property type="molecule type" value="Genomic_DNA"/>
</dbReference>
<dbReference type="InterPro" id="IPR006101">
    <property type="entry name" value="Glyco_hydro_2"/>
</dbReference>
<sequence length="1042" mass="118844">MFSRVVSLCTAALLLLNSTAFSQTTNDWENHQLIDVNKEASHASFMLFNSQQDVIADDYSKSAFHQSLNGTWKFTYVDKHADRIKDFYRTDLNTAAWKEIAVPSNWELQGFGIPIYTNITYPHPRNPPFIGENNPVGTYRKEFTVADNWNDKEVILHFGSISGCAFIYVNGQKVGMTKASKTAAEFNITKYLQKGKNLLAVQVFRWHDGSYLEDQDFWRFSGIERNVFLFAMPKTTVWDYFLKSDLDAQYKNGLFSADVDLRQFAGSNQNKGTVTVELFDKQGKKVFSEKKEYVPGKDSVQKISFAGTIKNVLKWSGETPNLYNCVITHTSGNETTYTGTRIGFRKVEIKNAQLLVNGVAIEVRGVNRHEHDAVTGHTTSKELMLKDIQLMKEFNINAVRLSHYPNDPLWYKLCDEYGLYLVDEANIETHGMGAEFQAWFDKAKHPAYLADWAPAHMDRIKRMVERDKNHASIIIWSLGNECGNGLVFHDAYKWIKERDNSRPVQFEQAGEDWNTDIVCPMYPRVGHMKRYADDKTKTRPYIMCEYSHAMGNSNGNFRTYFDIIRSSKHMQGGFIWDWVDQGIETKDANGKTFYAYGGDLGAFYWQHDENGVADGLVSSDRTPDPGLYEVKKVYQPIDFYAKDIAKGIITVKNRFDFTNTNQYNFAYTLLRNGEVVHTGVFKADVLPHAEKDVTLELPADKLKEEGEYFLNVVATVSKLSSSAVLPLGHAIANEQFTVKGNYFQTIVAAKAELQIKKETDKISFQSGNLSGEIDLKQGAIRNYRIKDGMQLGRFPEPYFWRSPTDNDFGNGMPWNLGIWRNAHQNRKVKSVKAGEQTAEGLAVKVEYELTGIAVPYTIDYLIQNDGSIKVTASMDMTGRDLPELPRFGMRMQLPSQFDSLRYYGRGPWENYIDRKESSFLGVYADNVSNQFYAGYIRPQESGNKTDVRWFTLTSRRGNGLRIEGVQPISFTAINHSVESLDPGLSKKQQHPTDLPPDRNVYLNIDLKQRGVGGDDSWGALPHDQYRLLDKKYSYSYIIRLLN</sequence>
<feature type="signal peptide" evidence="12">
    <location>
        <begin position="1"/>
        <end position="22"/>
    </location>
</feature>
<dbReference type="GO" id="GO:0005990">
    <property type="term" value="P:lactose catabolic process"/>
    <property type="evidence" value="ECO:0007669"/>
    <property type="project" value="TreeGrafter"/>
</dbReference>
<dbReference type="SUPFAM" id="SSF51445">
    <property type="entry name" value="(Trans)glycosidases"/>
    <property type="match status" value="1"/>
</dbReference>